<sequence length="85" mass="9746">MNQTATESNTFIDPVCGMSVNPKTTEIVTTIEGQTYYFCAEGCRKSFVENPKKYLEPKPEKKKGWWCRYTERLEKATGGKAMKCH</sequence>
<dbReference type="SMART" id="SM00746">
    <property type="entry name" value="TRASH"/>
    <property type="match status" value="1"/>
</dbReference>
<dbReference type="InterPro" id="IPR007029">
    <property type="entry name" value="YHS_dom"/>
</dbReference>
<proteinExistence type="predicted"/>
<dbReference type="Gene3D" id="1.10.620.20">
    <property type="entry name" value="Ribonucleotide Reductase, subunit A"/>
    <property type="match status" value="1"/>
</dbReference>
<reference evidence="2" key="1">
    <citation type="journal article" date="2014" name="Front. Microbiol.">
        <title>High frequency of phylogenetically diverse reductive dehalogenase-homologous genes in deep subseafloor sedimentary metagenomes.</title>
        <authorList>
            <person name="Kawai M."/>
            <person name="Futagami T."/>
            <person name="Toyoda A."/>
            <person name="Takaki Y."/>
            <person name="Nishi S."/>
            <person name="Hori S."/>
            <person name="Arai W."/>
            <person name="Tsubouchi T."/>
            <person name="Morono Y."/>
            <person name="Uchiyama I."/>
            <person name="Ito T."/>
            <person name="Fujiyama A."/>
            <person name="Inagaki F."/>
            <person name="Takami H."/>
        </authorList>
    </citation>
    <scope>NUCLEOTIDE SEQUENCE</scope>
    <source>
        <strain evidence="2">Expedition CK06-06</strain>
    </source>
</reference>
<dbReference type="InterPro" id="IPR011017">
    <property type="entry name" value="TRASH_dom"/>
</dbReference>
<organism evidence="2">
    <name type="scientific">marine sediment metagenome</name>
    <dbReference type="NCBI Taxonomy" id="412755"/>
    <lineage>
        <taxon>unclassified sequences</taxon>
        <taxon>metagenomes</taxon>
        <taxon>ecological metagenomes</taxon>
    </lineage>
</organism>
<evidence type="ECO:0000259" key="1">
    <source>
        <dbReference type="SMART" id="SM00746"/>
    </source>
</evidence>
<dbReference type="EMBL" id="BARS01000564">
    <property type="protein sequence ID" value="GAF79278.1"/>
    <property type="molecule type" value="Genomic_DNA"/>
</dbReference>
<dbReference type="Pfam" id="PF04945">
    <property type="entry name" value="YHS"/>
    <property type="match status" value="1"/>
</dbReference>
<gene>
    <name evidence="2" type="ORF">S01H1_01330</name>
</gene>
<dbReference type="GO" id="GO:0016491">
    <property type="term" value="F:oxidoreductase activity"/>
    <property type="evidence" value="ECO:0007669"/>
    <property type="project" value="InterPro"/>
</dbReference>
<dbReference type="InterPro" id="IPR012348">
    <property type="entry name" value="RNR-like"/>
</dbReference>
<dbReference type="SUPFAM" id="SSF47240">
    <property type="entry name" value="Ferritin-like"/>
    <property type="match status" value="1"/>
</dbReference>
<name>X0SDZ5_9ZZZZ</name>
<protein>
    <recommendedName>
        <fullName evidence="1">TRASH domain-containing protein</fullName>
    </recommendedName>
</protein>
<accession>X0SDZ5</accession>
<comment type="caution">
    <text evidence="2">The sequence shown here is derived from an EMBL/GenBank/DDBJ whole genome shotgun (WGS) entry which is preliminary data.</text>
</comment>
<evidence type="ECO:0000313" key="2">
    <source>
        <dbReference type="EMBL" id="GAF79278.1"/>
    </source>
</evidence>
<dbReference type="AlphaFoldDB" id="X0SDZ5"/>
<dbReference type="InterPro" id="IPR009078">
    <property type="entry name" value="Ferritin-like_SF"/>
</dbReference>
<feature type="domain" description="TRASH" evidence="1">
    <location>
        <begin position="13"/>
        <end position="51"/>
    </location>
</feature>